<organism evidence="1 2">
    <name type="scientific">Entamoeba invadens IP1</name>
    <dbReference type="NCBI Taxonomy" id="370355"/>
    <lineage>
        <taxon>Eukaryota</taxon>
        <taxon>Amoebozoa</taxon>
        <taxon>Evosea</taxon>
        <taxon>Archamoebae</taxon>
        <taxon>Mastigamoebida</taxon>
        <taxon>Entamoebidae</taxon>
        <taxon>Entamoeba</taxon>
    </lineage>
</organism>
<keyword evidence="2" id="KW-1185">Reference proteome</keyword>
<dbReference type="Proteomes" id="UP000014680">
    <property type="component" value="Unassembled WGS sequence"/>
</dbReference>
<dbReference type="VEuPathDB" id="AmoebaDB:EIN_425440"/>
<reference evidence="1 2" key="1">
    <citation type="submission" date="2012-10" db="EMBL/GenBank/DDBJ databases">
        <authorList>
            <person name="Zafar N."/>
            <person name="Inman J."/>
            <person name="Hall N."/>
            <person name="Lorenzi H."/>
            <person name="Caler E."/>
        </authorList>
    </citation>
    <scope>NUCLEOTIDE SEQUENCE [LARGE SCALE GENOMIC DNA]</scope>
    <source>
        <strain evidence="1 2">IP1</strain>
    </source>
</reference>
<evidence type="ECO:0000313" key="2">
    <source>
        <dbReference type="Proteomes" id="UP000014680"/>
    </source>
</evidence>
<proteinExistence type="predicted"/>
<dbReference type="RefSeq" id="XP_004256583.1">
    <property type="nucleotide sequence ID" value="XM_004256535.1"/>
</dbReference>
<dbReference type="OMA" id="MEIVVDK"/>
<evidence type="ECO:0000313" key="1">
    <source>
        <dbReference type="EMBL" id="ELP89812.1"/>
    </source>
</evidence>
<dbReference type="Gene3D" id="3.40.140.10">
    <property type="entry name" value="Cytidine Deaminase, domain 2"/>
    <property type="match status" value="1"/>
</dbReference>
<protein>
    <submittedName>
        <fullName evidence="1">Uncharacterized protein</fullName>
    </submittedName>
</protein>
<gene>
    <name evidence="1" type="ORF">EIN_425440</name>
</gene>
<accession>A0A0A1U615</accession>
<dbReference type="AlphaFoldDB" id="A0A0A1U615"/>
<dbReference type="KEGG" id="eiv:EIN_425440"/>
<name>A0A0A1U615_ENTIV</name>
<dbReference type="EMBL" id="KB206573">
    <property type="protein sequence ID" value="ELP89812.1"/>
    <property type="molecule type" value="Genomic_DNA"/>
</dbReference>
<dbReference type="GeneID" id="14888734"/>
<sequence>MEIVVDKLVLFNIVKHFKNTAASRQDARSCGKLFGLFEEQNIYVTFSTPKDVDLNTNMPKDIYGQDTSCIGLYIVGEALNVLEQQVLALTQLKKKLGQAVVITVNPITTARSGKVDIKAFYMDDSKETPALVEAKVTIVSSSLEKAFISENMI</sequence>